<name>A0A1H5U3M4_9SPHI</name>
<reference evidence="3" key="1">
    <citation type="submission" date="2016-10" db="EMBL/GenBank/DDBJ databases">
        <authorList>
            <person name="Varghese N."/>
            <person name="Submissions S."/>
        </authorList>
    </citation>
    <scope>NUCLEOTIDE SEQUENCE [LARGE SCALE GENOMIC DNA]</scope>
    <source>
        <strain evidence="3">DSM 22361</strain>
    </source>
</reference>
<protein>
    <recommendedName>
        <fullName evidence="4">Phenylalanyl-tRNA synthetase subunit beta</fullName>
    </recommendedName>
</protein>
<dbReference type="AlphaFoldDB" id="A0A1H5U3M4"/>
<proteinExistence type="predicted"/>
<feature type="coiled-coil region" evidence="1">
    <location>
        <begin position="15"/>
        <end position="42"/>
    </location>
</feature>
<keyword evidence="3" id="KW-1185">Reference proteome</keyword>
<dbReference type="EMBL" id="FNUT01000002">
    <property type="protein sequence ID" value="SEF69674.1"/>
    <property type="molecule type" value="Genomic_DNA"/>
</dbReference>
<evidence type="ECO:0000256" key="1">
    <source>
        <dbReference type="SAM" id="Coils"/>
    </source>
</evidence>
<dbReference type="Proteomes" id="UP000236731">
    <property type="component" value="Unassembled WGS sequence"/>
</dbReference>
<accession>A0A1H5U3M4</accession>
<dbReference type="OrthoDB" id="1467932at2"/>
<keyword evidence="1" id="KW-0175">Coiled coil</keyword>
<evidence type="ECO:0000313" key="2">
    <source>
        <dbReference type="EMBL" id="SEF69674.1"/>
    </source>
</evidence>
<evidence type="ECO:0000313" key="3">
    <source>
        <dbReference type="Proteomes" id="UP000236731"/>
    </source>
</evidence>
<organism evidence="2 3">
    <name type="scientific">Sphingobacterium lactis</name>
    <dbReference type="NCBI Taxonomy" id="797291"/>
    <lineage>
        <taxon>Bacteria</taxon>
        <taxon>Pseudomonadati</taxon>
        <taxon>Bacteroidota</taxon>
        <taxon>Sphingobacteriia</taxon>
        <taxon>Sphingobacteriales</taxon>
        <taxon>Sphingobacteriaceae</taxon>
        <taxon>Sphingobacterium</taxon>
    </lineage>
</organism>
<evidence type="ECO:0008006" key="4">
    <source>
        <dbReference type="Google" id="ProtNLM"/>
    </source>
</evidence>
<gene>
    <name evidence="2" type="ORF">SAMN05421877_102169</name>
</gene>
<dbReference type="RefSeq" id="WP_103905196.1">
    <property type="nucleotide sequence ID" value="NZ_CP049246.1"/>
</dbReference>
<sequence>MASLTSQMNVIVEKTKNLIQLCEALQEENDLLKLEVQSLQVAFETSSEKVKVLDEKLNALAVAKTFEGTESDREAINEKVLDTKRKINDFVREIDKCISLLK</sequence>